<gene>
    <name evidence="3" type="ORF">L211DRAFT_840212</name>
</gene>
<protein>
    <recommendedName>
        <fullName evidence="5">Mid2 domain-containing protein</fullName>
    </recommendedName>
</protein>
<keyword evidence="2" id="KW-0812">Transmembrane</keyword>
<evidence type="ECO:0000313" key="4">
    <source>
        <dbReference type="Proteomes" id="UP000267821"/>
    </source>
</evidence>
<evidence type="ECO:0000313" key="3">
    <source>
        <dbReference type="EMBL" id="RPB21858.1"/>
    </source>
</evidence>
<proteinExistence type="predicted"/>
<evidence type="ECO:0008006" key="5">
    <source>
        <dbReference type="Google" id="ProtNLM"/>
    </source>
</evidence>
<accession>A0A3N4LJH9</accession>
<evidence type="ECO:0000256" key="2">
    <source>
        <dbReference type="SAM" id="Phobius"/>
    </source>
</evidence>
<evidence type="ECO:0000256" key="1">
    <source>
        <dbReference type="SAM" id="MobiDB-lite"/>
    </source>
</evidence>
<name>A0A3N4LJH9_9PEZI</name>
<dbReference type="AlphaFoldDB" id="A0A3N4LJH9"/>
<keyword evidence="2" id="KW-1133">Transmembrane helix</keyword>
<sequence length="147" mass="15633">MAAAAPTATILRTEIEATTILQTEISQPTDVVPGGGGESATNLNRSALVGLVVGAICGSVIVTLVVVFSVRKYYRWRRTKRGGTLIEQRNGEIPQPNDTKDYRPYESGGAEVLEAGGSGLAELPGQGRYPAGPPMWHELPTGRSQQQ</sequence>
<keyword evidence="4" id="KW-1185">Reference proteome</keyword>
<reference evidence="3 4" key="1">
    <citation type="journal article" date="2018" name="Nat. Ecol. Evol.">
        <title>Pezizomycetes genomes reveal the molecular basis of ectomycorrhizal truffle lifestyle.</title>
        <authorList>
            <person name="Murat C."/>
            <person name="Payen T."/>
            <person name="Noel B."/>
            <person name="Kuo A."/>
            <person name="Morin E."/>
            <person name="Chen J."/>
            <person name="Kohler A."/>
            <person name="Krizsan K."/>
            <person name="Balestrini R."/>
            <person name="Da Silva C."/>
            <person name="Montanini B."/>
            <person name="Hainaut M."/>
            <person name="Levati E."/>
            <person name="Barry K.W."/>
            <person name="Belfiori B."/>
            <person name="Cichocki N."/>
            <person name="Clum A."/>
            <person name="Dockter R.B."/>
            <person name="Fauchery L."/>
            <person name="Guy J."/>
            <person name="Iotti M."/>
            <person name="Le Tacon F."/>
            <person name="Lindquist E.A."/>
            <person name="Lipzen A."/>
            <person name="Malagnac F."/>
            <person name="Mello A."/>
            <person name="Molinier V."/>
            <person name="Miyauchi S."/>
            <person name="Poulain J."/>
            <person name="Riccioni C."/>
            <person name="Rubini A."/>
            <person name="Sitrit Y."/>
            <person name="Splivallo R."/>
            <person name="Traeger S."/>
            <person name="Wang M."/>
            <person name="Zifcakova L."/>
            <person name="Wipf D."/>
            <person name="Zambonelli A."/>
            <person name="Paolocci F."/>
            <person name="Nowrousian M."/>
            <person name="Ottonello S."/>
            <person name="Baldrian P."/>
            <person name="Spatafora J.W."/>
            <person name="Henrissat B."/>
            <person name="Nagy L.G."/>
            <person name="Aury J.M."/>
            <person name="Wincker P."/>
            <person name="Grigoriev I.V."/>
            <person name="Bonfante P."/>
            <person name="Martin F.M."/>
        </authorList>
    </citation>
    <scope>NUCLEOTIDE SEQUENCE [LARGE SCALE GENOMIC DNA]</scope>
    <source>
        <strain evidence="3 4">ATCC MYA-4762</strain>
    </source>
</reference>
<dbReference type="EMBL" id="ML121556">
    <property type="protein sequence ID" value="RPB21858.1"/>
    <property type="molecule type" value="Genomic_DNA"/>
</dbReference>
<feature type="transmembrane region" description="Helical" evidence="2">
    <location>
        <begin position="47"/>
        <end position="70"/>
    </location>
</feature>
<feature type="region of interest" description="Disordered" evidence="1">
    <location>
        <begin position="84"/>
        <end position="147"/>
    </location>
</feature>
<keyword evidence="2" id="KW-0472">Membrane</keyword>
<dbReference type="Proteomes" id="UP000267821">
    <property type="component" value="Unassembled WGS sequence"/>
</dbReference>
<organism evidence="3 4">
    <name type="scientific">Terfezia boudieri ATCC MYA-4762</name>
    <dbReference type="NCBI Taxonomy" id="1051890"/>
    <lineage>
        <taxon>Eukaryota</taxon>
        <taxon>Fungi</taxon>
        <taxon>Dikarya</taxon>
        <taxon>Ascomycota</taxon>
        <taxon>Pezizomycotina</taxon>
        <taxon>Pezizomycetes</taxon>
        <taxon>Pezizales</taxon>
        <taxon>Pezizaceae</taxon>
        <taxon>Terfezia</taxon>
    </lineage>
</organism>
<dbReference type="InParanoid" id="A0A3N4LJH9"/>